<keyword evidence="1" id="KW-0472">Membrane</keyword>
<protein>
    <submittedName>
        <fullName evidence="2">Golgi transport protein 1</fullName>
    </submittedName>
</protein>
<accession>A0ABQ7HY98</accession>
<organism evidence="2 3">
    <name type="scientific">Astathelohania contejeani</name>
    <dbReference type="NCBI Taxonomy" id="164912"/>
    <lineage>
        <taxon>Eukaryota</taxon>
        <taxon>Fungi</taxon>
        <taxon>Fungi incertae sedis</taxon>
        <taxon>Microsporidia</taxon>
        <taxon>Astathelohaniidae</taxon>
        <taxon>Astathelohania</taxon>
    </lineage>
</organism>
<feature type="transmembrane region" description="Helical" evidence="1">
    <location>
        <begin position="32"/>
        <end position="50"/>
    </location>
</feature>
<keyword evidence="3" id="KW-1185">Reference proteome</keyword>
<keyword evidence="1" id="KW-1133">Transmembrane helix</keyword>
<evidence type="ECO:0000256" key="1">
    <source>
        <dbReference type="SAM" id="Phobius"/>
    </source>
</evidence>
<dbReference type="PANTHER" id="PTHR21493:SF9">
    <property type="entry name" value="GOLGI TRANSPORT PROTEIN 1-RELATED"/>
    <property type="match status" value="1"/>
</dbReference>
<reference evidence="2 3" key="1">
    <citation type="submission" date="2019-01" db="EMBL/GenBank/DDBJ databases">
        <title>Genomes sequencing and comparative genomics of infectious freshwater microsporidia, Cucumispora dikerogammari and Thelohania contejeani.</title>
        <authorList>
            <person name="Cormier A."/>
            <person name="Giraud I."/>
            <person name="Wattier R."/>
            <person name="Teixeira M."/>
            <person name="Grandjean F."/>
            <person name="Rigaud T."/>
            <person name="Cordaux R."/>
        </authorList>
    </citation>
    <scope>NUCLEOTIDE SEQUENCE [LARGE SCALE GENOMIC DNA]</scope>
    <source>
        <strain evidence="2">T1</strain>
        <tissue evidence="2">Spores</tissue>
    </source>
</reference>
<dbReference type="InterPro" id="IPR045176">
    <property type="entry name" value="Got1"/>
</dbReference>
<feature type="transmembrane region" description="Helical" evidence="1">
    <location>
        <begin position="62"/>
        <end position="89"/>
    </location>
</feature>
<comment type="caution">
    <text evidence="2">The sequence shown here is derived from an EMBL/GenBank/DDBJ whole genome shotgun (WGS) entry which is preliminary data.</text>
</comment>
<dbReference type="PANTHER" id="PTHR21493">
    <property type="entry name" value="CGI-141-RELATED/LIPASE CONTAINING PROTEIN"/>
    <property type="match status" value="1"/>
</dbReference>
<evidence type="ECO:0000313" key="2">
    <source>
        <dbReference type="EMBL" id="KAF7683085.1"/>
    </source>
</evidence>
<sequence>MESKETGVTILFIGAIFFFLGGTLLLDKALMIAGNLLIIVGTVILARSKILNIFSLNSLQGLLVFCLGILLMMLKYVTIGFIIEFYGLYLLFLDKLPTFRGILKRMLYKAVRMAR</sequence>
<dbReference type="Proteomes" id="UP001516464">
    <property type="component" value="Unassembled WGS sequence"/>
</dbReference>
<evidence type="ECO:0000313" key="3">
    <source>
        <dbReference type="Proteomes" id="UP001516464"/>
    </source>
</evidence>
<proteinExistence type="predicted"/>
<gene>
    <name evidence="2" type="primary">F41C3.4</name>
    <name evidence="2" type="ORF">TCON_1707</name>
</gene>
<name>A0ABQ7HY98_9MICR</name>
<dbReference type="EMBL" id="SBIQ01000132">
    <property type="protein sequence ID" value="KAF7683085.1"/>
    <property type="molecule type" value="Genomic_DNA"/>
</dbReference>
<feature type="transmembrane region" description="Helical" evidence="1">
    <location>
        <begin position="7"/>
        <end position="26"/>
    </location>
</feature>
<keyword evidence="1" id="KW-0812">Transmembrane</keyword>